<accession>A0A0G1PLF8</accession>
<organism evidence="1 2">
    <name type="scientific">Candidatus Uhrbacteria bacterium GW2011_GWF2_46_218</name>
    <dbReference type="NCBI Taxonomy" id="1619001"/>
    <lineage>
        <taxon>Bacteria</taxon>
        <taxon>Candidatus Uhriibacteriota</taxon>
    </lineage>
</organism>
<evidence type="ECO:0000313" key="1">
    <source>
        <dbReference type="EMBL" id="KKU33576.1"/>
    </source>
</evidence>
<name>A0A0G1PLF8_9BACT</name>
<dbReference type="Proteomes" id="UP000034705">
    <property type="component" value="Unassembled WGS sequence"/>
</dbReference>
<evidence type="ECO:0000313" key="2">
    <source>
        <dbReference type="Proteomes" id="UP000034705"/>
    </source>
</evidence>
<sequence length="729" mass="84128">MTFVPSNEEMYFLVPRPEVDKTFGIFTPFRGFLDALDDKINHKETRTNHGAVMWRGYPVGLLIGFGLMPVLQRLAQKHEQSFITLADQSRLMAVADPLIQAGLVLRYNSMQEAAEDFVRRVIDSTDHFLSLGWRPGMTLSAAAFEEWEKTAIDQLARREIAKQRGQASGETFVAGIVWQRSVALFFRDLIVASQEKAKSWFLKIQELKTRVSPVRCGRTFLPLTVQSVQHLASKARRLEPDFSKLQVNVDLYNEMWWREFFSGTERILHHHDLWLQALEALPLRSCRIARSAVEEGEMGDSVRGPSSFVEAWFTTQALLALLGRPLSAVVSVRVYEYAQGLQILSRFERNEAVSRVMDRIALLAPGISETLKEVIRDHLYDLLKEMSQWDKRPTIDMQAKVFLDARYGEIIISPREALDYAIGNDVVLSMQIPRGTRNRAEMYKNIAEALPWEEVDAATMHAMIKEGAIPLVMIARGLARIPLERRGPCLDTFLSFIMVDKEILRTLIDDRTLTLTGNLVERFLDFLSANDLKNWIARLIPKNSKSLEDVRGQVHLVLKALMRLPLQDVHELLDNPRNRQWWAQEVFGELYDKQGFDHLDISLPVWRTFVLEVMGEDRWIRFMLTGTVLERETTTYVSLILKFADDYRAPWDRLHIPLMSELDWSFIFEKEGDDLAEIFRQYAEEDILAWAHADEPLEVFADRLRLFLDNRAGYYVRFGTTPPTPFDEE</sequence>
<proteinExistence type="predicted"/>
<dbReference type="EMBL" id="LCMG01000008">
    <property type="protein sequence ID" value="KKU33576.1"/>
    <property type="molecule type" value="Genomic_DNA"/>
</dbReference>
<dbReference type="AlphaFoldDB" id="A0A0G1PLF8"/>
<protein>
    <submittedName>
        <fullName evidence="1">Uncharacterized protein</fullName>
    </submittedName>
</protein>
<gene>
    <name evidence="1" type="ORF">UX45_C0008G0025</name>
</gene>
<comment type="caution">
    <text evidence="1">The sequence shown here is derived from an EMBL/GenBank/DDBJ whole genome shotgun (WGS) entry which is preliminary data.</text>
</comment>
<reference evidence="1 2" key="1">
    <citation type="journal article" date="2015" name="Nature">
        <title>rRNA introns, odd ribosomes, and small enigmatic genomes across a large radiation of phyla.</title>
        <authorList>
            <person name="Brown C.T."/>
            <person name="Hug L.A."/>
            <person name="Thomas B.C."/>
            <person name="Sharon I."/>
            <person name="Castelle C.J."/>
            <person name="Singh A."/>
            <person name="Wilkins M.J."/>
            <person name="Williams K.H."/>
            <person name="Banfield J.F."/>
        </authorList>
    </citation>
    <scope>NUCLEOTIDE SEQUENCE [LARGE SCALE GENOMIC DNA]</scope>
</reference>